<dbReference type="AlphaFoldDB" id="A0AAD7ZRR7"/>
<dbReference type="Gene3D" id="3.40.525.10">
    <property type="entry name" value="CRAL-TRIO lipid binding domain"/>
    <property type="match status" value="1"/>
</dbReference>
<evidence type="ECO:0000313" key="2">
    <source>
        <dbReference type="EMBL" id="KAJ9584957.1"/>
    </source>
</evidence>
<reference evidence="2" key="1">
    <citation type="journal article" date="2023" name="IScience">
        <title>Live-bearing cockroach genome reveals convergent evolutionary mechanisms linked to viviparity in insects and beyond.</title>
        <authorList>
            <person name="Fouks B."/>
            <person name="Harrison M.C."/>
            <person name="Mikhailova A.A."/>
            <person name="Marchal E."/>
            <person name="English S."/>
            <person name="Carruthers M."/>
            <person name="Jennings E.C."/>
            <person name="Chiamaka E.L."/>
            <person name="Frigard R.A."/>
            <person name="Pippel M."/>
            <person name="Attardo G.M."/>
            <person name="Benoit J.B."/>
            <person name="Bornberg-Bauer E."/>
            <person name="Tobe S.S."/>
        </authorList>
    </citation>
    <scope>NUCLEOTIDE SEQUENCE</scope>
    <source>
        <strain evidence="2">Stay&amp;Tobe</strain>
    </source>
</reference>
<gene>
    <name evidence="2" type="ORF">L9F63_020706</name>
</gene>
<name>A0AAD7ZRR7_DIPPU</name>
<dbReference type="Gene3D" id="1.20.5.1200">
    <property type="entry name" value="Alpha-tocopherol transfer"/>
    <property type="match status" value="1"/>
</dbReference>
<dbReference type="PROSITE" id="PS50191">
    <property type="entry name" value="CRAL_TRIO"/>
    <property type="match status" value="1"/>
</dbReference>
<dbReference type="CDD" id="cd00170">
    <property type="entry name" value="SEC14"/>
    <property type="match status" value="1"/>
</dbReference>
<keyword evidence="3" id="KW-1185">Reference proteome</keyword>
<reference evidence="2" key="2">
    <citation type="submission" date="2023-05" db="EMBL/GenBank/DDBJ databases">
        <authorList>
            <person name="Fouks B."/>
        </authorList>
    </citation>
    <scope>NUCLEOTIDE SEQUENCE</scope>
    <source>
        <strain evidence="2">Stay&amp;Tobe</strain>
        <tissue evidence="2">Testes</tissue>
    </source>
</reference>
<dbReference type="InterPro" id="IPR001251">
    <property type="entry name" value="CRAL-TRIO_dom"/>
</dbReference>
<protein>
    <recommendedName>
        <fullName evidence="1">CRAL-TRIO domain-containing protein</fullName>
    </recommendedName>
</protein>
<dbReference type="PRINTS" id="PR00180">
    <property type="entry name" value="CRETINALDHBP"/>
</dbReference>
<dbReference type="EMBL" id="JASPKZ010007334">
    <property type="protein sequence ID" value="KAJ9584957.1"/>
    <property type="molecule type" value="Genomic_DNA"/>
</dbReference>
<organism evidence="2 3">
    <name type="scientific">Diploptera punctata</name>
    <name type="common">Pacific beetle cockroach</name>
    <dbReference type="NCBI Taxonomy" id="6984"/>
    <lineage>
        <taxon>Eukaryota</taxon>
        <taxon>Metazoa</taxon>
        <taxon>Ecdysozoa</taxon>
        <taxon>Arthropoda</taxon>
        <taxon>Hexapoda</taxon>
        <taxon>Insecta</taxon>
        <taxon>Pterygota</taxon>
        <taxon>Neoptera</taxon>
        <taxon>Polyneoptera</taxon>
        <taxon>Dictyoptera</taxon>
        <taxon>Blattodea</taxon>
        <taxon>Blaberoidea</taxon>
        <taxon>Blaberidae</taxon>
        <taxon>Diplopterinae</taxon>
        <taxon>Diploptera</taxon>
    </lineage>
</organism>
<dbReference type="Proteomes" id="UP001233999">
    <property type="component" value="Unassembled WGS sequence"/>
</dbReference>
<dbReference type="SUPFAM" id="SSF46938">
    <property type="entry name" value="CRAL/TRIO N-terminal domain"/>
    <property type="match status" value="1"/>
</dbReference>
<comment type="caution">
    <text evidence="2">The sequence shown here is derived from an EMBL/GenBank/DDBJ whole genome shotgun (WGS) entry which is preliminary data.</text>
</comment>
<dbReference type="InterPro" id="IPR036865">
    <property type="entry name" value="CRAL-TRIO_dom_sf"/>
</dbReference>
<dbReference type="PANTHER" id="PTHR10174">
    <property type="entry name" value="ALPHA-TOCOPHEROL TRANSFER PROTEIN-RELATED"/>
    <property type="match status" value="1"/>
</dbReference>
<dbReference type="InterPro" id="IPR036273">
    <property type="entry name" value="CRAL/TRIO_N_dom_sf"/>
</dbReference>
<evidence type="ECO:0000259" key="1">
    <source>
        <dbReference type="PROSITE" id="PS50191"/>
    </source>
</evidence>
<accession>A0AAD7ZRR7</accession>
<dbReference type="PANTHER" id="PTHR10174:SF224">
    <property type="entry name" value="RETINOL-BINDING PROTEIN PINTA"/>
    <property type="match status" value="1"/>
</dbReference>
<sequence>MDSLNDETIADIRRRAGLDAKKITRAIQAIREWLDQQPHLPHDIDDGQLEKLFVRCKTSVERSKETLDMYYALKTALPEIFSNRDPTQDWFKRVTNVRTFLPLPQSTEDLDRVTVAALLDPDPDKYSVEDSLKLIFMCADLRLRDDYFMSDILIIDLKNISVQHLAKYTLPIFKKLEACIFKGFNTRVKAVHVINAPQFVDATVNIAKQILKPKIAARIHVHRKGADSLKNSLPVKVLPSEFGGEAGKLRDLWADWVKKMEDNREWFLEQERYKSDETKRPGKSIDSGELFGFQGSFRRLSLD</sequence>
<dbReference type="SUPFAM" id="SSF52087">
    <property type="entry name" value="CRAL/TRIO domain"/>
    <property type="match status" value="1"/>
</dbReference>
<proteinExistence type="predicted"/>
<feature type="domain" description="CRAL-TRIO" evidence="1">
    <location>
        <begin position="153"/>
        <end position="250"/>
    </location>
</feature>
<dbReference type="Pfam" id="PF00650">
    <property type="entry name" value="CRAL_TRIO"/>
    <property type="match status" value="1"/>
</dbReference>
<dbReference type="GO" id="GO:1902936">
    <property type="term" value="F:phosphatidylinositol bisphosphate binding"/>
    <property type="evidence" value="ECO:0007669"/>
    <property type="project" value="TreeGrafter"/>
</dbReference>
<dbReference type="GO" id="GO:0016020">
    <property type="term" value="C:membrane"/>
    <property type="evidence" value="ECO:0007669"/>
    <property type="project" value="TreeGrafter"/>
</dbReference>
<evidence type="ECO:0000313" key="3">
    <source>
        <dbReference type="Proteomes" id="UP001233999"/>
    </source>
</evidence>